<dbReference type="AlphaFoldDB" id="A6HQP8"/>
<sequence length="31" mass="3751">MREQDCLNSASECWLQLYSHLDRQEPRMVVL</sequence>
<reference evidence="1 2" key="1">
    <citation type="submission" date="2005-09" db="EMBL/GenBank/DDBJ databases">
        <authorList>
            <person name="Mural R.J."/>
            <person name="Li P.W."/>
            <person name="Adams M.D."/>
            <person name="Amanatides P.G."/>
            <person name="Baden-Tillson H."/>
            <person name="Barnstead M."/>
            <person name="Chin S.H."/>
            <person name="Dew I."/>
            <person name="Evans C.A."/>
            <person name="Ferriera S."/>
            <person name="Flanigan M."/>
            <person name="Fosler C."/>
            <person name="Glodek A."/>
            <person name="Gu Z."/>
            <person name="Holt R.A."/>
            <person name="Jennings D."/>
            <person name="Kraft C.L."/>
            <person name="Lu F."/>
            <person name="Nguyen T."/>
            <person name="Nusskern D.R."/>
            <person name="Pfannkoch C.M."/>
            <person name="Sitter C."/>
            <person name="Sutton G.G."/>
            <person name="Venter J.C."/>
            <person name="Wang Z."/>
            <person name="Woodage T."/>
            <person name="Zheng X.H."/>
            <person name="Zhong F."/>
        </authorList>
    </citation>
    <scope>NUCLEOTIDE SEQUENCE [LARGE SCALE GENOMIC DNA]</scope>
    <source>
        <strain>BN</strain>
        <strain evidence="2">Sprague-Dawley</strain>
    </source>
</reference>
<evidence type="ECO:0000313" key="1">
    <source>
        <dbReference type="EMBL" id="EDM16526.1"/>
    </source>
</evidence>
<accession>A6HQP8</accession>
<dbReference type="Proteomes" id="UP000234681">
    <property type="component" value="Chromosome 7"/>
</dbReference>
<evidence type="ECO:0000313" key="2">
    <source>
        <dbReference type="Proteomes" id="UP000234681"/>
    </source>
</evidence>
<gene>
    <name evidence="1" type="ORF">rCG_60121</name>
</gene>
<organism evidence="1 2">
    <name type="scientific">Rattus norvegicus</name>
    <name type="common">Rat</name>
    <dbReference type="NCBI Taxonomy" id="10116"/>
    <lineage>
        <taxon>Eukaryota</taxon>
        <taxon>Metazoa</taxon>
        <taxon>Chordata</taxon>
        <taxon>Craniata</taxon>
        <taxon>Vertebrata</taxon>
        <taxon>Euteleostomi</taxon>
        <taxon>Mammalia</taxon>
        <taxon>Eutheria</taxon>
        <taxon>Euarchontoglires</taxon>
        <taxon>Glires</taxon>
        <taxon>Rodentia</taxon>
        <taxon>Myomorpha</taxon>
        <taxon>Muroidea</taxon>
        <taxon>Muridae</taxon>
        <taxon>Murinae</taxon>
        <taxon>Rattus</taxon>
    </lineage>
</organism>
<name>A6HQP8_RAT</name>
<dbReference type="EMBL" id="CH473950">
    <property type="protein sequence ID" value="EDM16526.1"/>
    <property type="molecule type" value="Genomic_DNA"/>
</dbReference>
<proteinExistence type="predicted"/>
<protein>
    <submittedName>
        <fullName evidence="1">RCG60121</fullName>
    </submittedName>
</protein>